<accession>A0A9Q0S101</accession>
<dbReference type="SMART" id="SM00228">
    <property type="entry name" value="PDZ"/>
    <property type="match status" value="2"/>
</dbReference>
<reference evidence="8" key="1">
    <citation type="submission" date="2022-07" db="EMBL/GenBank/DDBJ databases">
        <authorList>
            <person name="Trinca V."/>
            <person name="Uliana J.V.C."/>
            <person name="Torres T.T."/>
            <person name="Ward R.J."/>
            <person name="Monesi N."/>
        </authorList>
    </citation>
    <scope>NUCLEOTIDE SEQUENCE</scope>
    <source>
        <strain evidence="8">HSMRA1968</strain>
        <tissue evidence="8">Whole embryos</tissue>
    </source>
</reference>
<dbReference type="EMBL" id="WJQU01000003">
    <property type="protein sequence ID" value="KAJ6640322.1"/>
    <property type="molecule type" value="Genomic_DNA"/>
</dbReference>
<evidence type="ECO:0000259" key="7">
    <source>
        <dbReference type="PROSITE" id="PS50106"/>
    </source>
</evidence>
<keyword evidence="1" id="KW-0479">Metal-binding</keyword>
<organism evidence="8 9">
    <name type="scientific">Pseudolycoriella hygida</name>
    <dbReference type="NCBI Taxonomy" id="35572"/>
    <lineage>
        <taxon>Eukaryota</taxon>
        <taxon>Metazoa</taxon>
        <taxon>Ecdysozoa</taxon>
        <taxon>Arthropoda</taxon>
        <taxon>Hexapoda</taxon>
        <taxon>Insecta</taxon>
        <taxon>Pterygota</taxon>
        <taxon>Neoptera</taxon>
        <taxon>Endopterygota</taxon>
        <taxon>Diptera</taxon>
        <taxon>Nematocera</taxon>
        <taxon>Sciaroidea</taxon>
        <taxon>Sciaridae</taxon>
        <taxon>Pseudolycoriella</taxon>
    </lineage>
</organism>
<dbReference type="FunFam" id="3.30.40.10:FF:000741">
    <property type="entry name" value="Uncharacterized protein, isoform A"/>
    <property type="match status" value="1"/>
</dbReference>
<dbReference type="Pfam" id="PF21362">
    <property type="entry name" value="Sina_RING"/>
    <property type="match status" value="2"/>
</dbReference>
<dbReference type="SUPFAM" id="SSF57850">
    <property type="entry name" value="RING/U-box"/>
    <property type="match status" value="2"/>
</dbReference>
<dbReference type="InterPro" id="IPR001841">
    <property type="entry name" value="Znf_RING"/>
</dbReference>
<dbReference type="SMART" id="SM00184">
    <property type="entry name" value="RING"/>
    <property type="match status" value="2"/>
</dbReference>
<feature type="domain" description="RING-type" evidence="6">
    <location>
        <begin position="150"/>
        <end position="185"/>
    </location>
</feature>
<evidence type="ECO:0000256" key="3">
    <source>
        <dbReference type="ARBA" id="ARBA00022833"/>
    </source>
</evidence>
<evidence type="ECO:0000313" key="8">
    <source>
        <dbReference type="EMBL" id="KAJ6640322.1"/>
    </source>
</evidence>
<protein>
    <submittedName>
        <fullName evidence="8">E3 ubiquitin-protein ligase siah2</fullName>
    </submittedName>
</protein>
<dbReference type="Gene3D" id="2.30.42.10">
    <property type="match status" value="2"/>
</dbReference>
<proteinExistence type="predicted"/>
<dbReference type="Proteomes" id="UP001151699">
    <property type="component" value="Chromosome X"/>
</dbReference>
<feature type="compositionally biased region" description="Polar residues" evidence="5">
    <location>
        <begin position="8"/>
        <end position="28"/>
    </location>
</feature>
<dbReference type="Gene3D" id="3.30.40.10">
    <property type="entry name" value="Zinc/RING finger domain, C3HC4 (zinc finger)"/>
    <property type="match status" value="2"/>
</dbReference>
<evidence type="ECO:0000259" key="6">
    <source>
        <dbReference type="PROSITE" id="PS50089"/>
    </source>
</evidence>
<feature type="domain" description="PDZ" evidence="7">
    <location>
        <begin position="513"/>
        <end position="581"/>
    </location>
</feature>
<dbReference type="Pfam" id="PF17820">
    <property type="entry name" value="PDZ_6"/>
    <property type="match status" value="2"/>
</dbReference>
<keyword evidence="9" id="KW-1185">Reference proteome</keyword>
<dbReference type="InterPro" id="IPR041489">
    <property type="entry name" value="PDZ_6"/>
</dbReference>
<feature type="domain" description="RING-type" evidence="6">
    <location>
        <begin position="627"/>
        <end position="662"/>
    </location>
</feature>
<evidence type="ECO:0000256" key="2">
    <source>
        <dbReference type="ARBA" id="ARBA00022771"/>
    </source>
</evidence>
<dbReference type="AlphaFoldDB" id="A0A9Q0S101"/>
<dbReference type="InterPro" id="IPR013083">
    <property type="entry name" value="Znf_RING/FYVE/PHD"/>
</dbReference>
<evidence type="ECO:0000313" key="9">
    <source>
        <dbReference type="Proteomes" id="UP001151699"/>
    </source>
</evidence>
<dbReference type="InterPro" id="IPR049548">
    <property type="entry name" value="Sina-like_RING"/>
</dbReference>
<dbReference type="OrthoDB" id="10009200at2759"/>
<dbReference type="PROSITE" id="PS50106">
    <property type="entry name" value="PDZ"/>
    <property type="match status" value="2"/>
</dbReference>
<keyword evidence="2 4" id="KW-0863">Zinc-finger</keyword>
<dbReference type="CDD" id="cd00136">
    <property type="entry name" value="PDZ_canonical"/>
    <property type="match status" value="2"/>
</dbReference>
<keyword evidence="3" id="KW-0862">Zinc</keyword>
<dbReference type="PANTHER" id="PTHR45877">
    <property type="entry name" value="E3 UBIQUITIN-PROTEIN LIGASE SIAH2"/>
    <property type="match status" value="1"/>
</dbReference>
<feature type="domain" description="PDZ" evidence="7">
    <location>
        <begin position="34"/>
        <end position="115"/>
    </location>
</feature>
<feature type="region of interest" description="Disordered" evidence="5">
    <location>
        <begin position="257"/>
        <end position="278"/>
    </location>
</feature>
<dbReference type="InterPro" id="IPR001478">
    <property type="entry name" value="PDZ"/>
</dbReference>
<evidence type="ECO:0000256" key="4">
    <source>
        <dbReference type="PROSITE-ProRule" id="PRU00175"/>
    </source>
</evidence>
<dbReference type="GO" id="GO:0005737">
    <property type="term" value="C:cytoplasm"/>
    <property type="evidence" value="ECO:0007669"/>
    <property type="project" value="TreeGrafter"/>
</dbReference>
<dbReference type="PROSITE" id="PS50089">
    <property type="entry name" value="ZF_RING_2"/>
    <property type="match status" value="2"/>
</dbReference>
<dbReference type="InterPro" id="IPR004162">
    <property type="entry name" value="SINA-like_animal"/>
</dbReference>
<dbReference type="SUPFAM" id="SSF50156">
    <property type="entry name" value="PDZ domain-like"/>
    <property type="match status" value="2"/>
</dbReference>
<dbReference type="GO" id="GO:0043161">
    <property type="term" value="P:proteasome-mediated ubiquitin-dependent protein catabolic process"/>
    <property type="evidence" value="ECO:0007669"/>
    <property type="project" value="TreeGrafter"/>
</dbReference>
<dbReference type="GO" id="GO:0061630">
    <property type="term" value="F:ubiquitin protein ligase activity"/>
    <property type="evidence" value="ECO:0007669"/>
    <property type="project" value="TreeGrafter"/>
</dbReference>
<dbReference type="InterPro" id="IPR036034">
    <property type="entry name" value="PDZ_sf"/>
</dbReference>
<evidence type="ECO:0000256" key="5">
    <source>
        <dbReference type="SAM" id="MobiDB-lite"/>
    </source>
</evidence>
<dbReference type="PANTHER" id="PTHR45877:SF2">
    <property type="entry name" value="E3 UBIQUITIN-PROTEIN LIGASE SINA-RELATED"/>
    <property type="match status" value="1"/>
</dbReference>
<feature type="compositionally biased region" description="Polar residues" evidence="5">
    <location>
        <begin position="269"/>
        <end position="278"/>
    </location>
</feature>
<dbReference type="GO" id="GO:0031624">
    <property type="term" value="F:ubiquitin conjugating enzyme binding"/>
    <property type="evidence" value="ECO:0007669"/>
    <property type="project" value="TreeGrafter"/>
</dbReference>
<dbReference type="GO" id="GO:0008270">
    <property type="term" value="F:zinc ion binding"/>
    <property type="evidence" value="ECO:0007669"/>
    <property type="project" value="UniProtKB-KW"/>
</dbReference>
<evidence type="ECO:0000256" key="1">
    <source>
        <dbReference type="ARBA" id="ARBA00022723"/>
    </source>
</evidence>
<feature type="non-terminal residue" evidence="8">
    <location>
        <position position="1"/>
    </location>
</feature>
<dbReference type="CDD" id="cd16571">
    <property type="entry name" value="RING-HC_SIAHs"/>
    <property type="match status" value="2"/>
</dbReference>
<sequence>TVMKDNCENNANSNRDTKYSQNGNSDHYNPSVRELNIPKLSNGSCGFDLSRSKWDPYPWVSGVDKDSTAETTGLKVGDCVLEVNGEDILGLRIIDVANLVKAKSENVTLLLWTTGMEPTCNPESLCCGPMPLNLDRLSASMQTILAALECPICLDTIPPPVIQCMNGHLICLKCRARADKCPICRQRYSTGRSLIAEQVYTSITDTFKLKEDDGKLREKLFGAKCRKSAITNVENTKSFQSHTHKFLAKIMGKSSSLDNLSSNNKKDTQNNTMSQTKQLSLSVNEIFRQNNSAPTSRSTSPQRLTPEIGSQMHFGTRRPLSHNASIESLPSAADDLLQLVVPQNNEKSYYCPCGDACDDKIKPKSLRRHIINAHNMPLIDFGTSSATIAMPPRTPIENACLILMEDEICFFTRLEFTDGDYFITTFAQTDEAECLKYYFEVKIGNAATDYSIQSKEIISRSVTLSMEKTSWKHALCMKTGTVFKWCLAFKFFEKRYKMENGNITKSDDALLRMCYVKGDVDGMLGLHLSRAPWDPYPWVSGVQAGSNASIAGLKVGDCVLEVNGENVLGQKIVEVAEKIRQNCKKEISQYEVTFLLWNSKLDEHEVNPQHLQKFALCLQNIAQLLECPICLEVVKPPAWQCQNGHVLCDNCRGRTSRCPICRVTLGPKGRCLLAEKVFTLLAESFPCENGESKWKSRQLESRNDCPTHPEELPKKSFTLKKVITHPLKVDPFKYNCLSCSLSCAKMKSQHELLVHLQSNHKISVTQYYAALGDKINIKFSDKSVTSIVIPKNDNLEVFFVVKMRYNAGCGIRPAKEMCWVWYYGDTVDANLYSVKFECKKTKWRGVANSLEIGVSDIINLTRYAIFEWPVVDLILELK</sequence>
<gene>
    <name evidence="8" type="primary">siah2</name>
    <name evidence="8" type="ORF">Bhyg_13072</name>
</gene>
<name>A0A9Q0S101_9DIPT</name>
<feature type="region of interest" description="Disordered" evidence="5">
    <location>
        <begin position="1"/>
        <end position="30"/>
    </location>
</feature>
<comment type="caution">
    <text evidence="8">The sequence shown here is derived from an EMBL/GenBank/DDBJ whole genome shotgun (WGS) entry which is preliminary data.</text>
</comment>